<dbReference type="InterPro" id="IPR036291">
    <property type="entry name" value="NAD(P)-bd_dom_sf"/>
</dbReference>
<evidence type="ECO:0000256" key="1">
    <source>
        <dbReference type="ARBA" id="ARBA00004651"/>
    </source>
</evidence>
<dbReference type="InterPro" id="IPR050721">
    <property type="entry name" value="Trk_Ktr_HKT_K-transport"/>
</dbReference>
<feature type="transmembrane region" description="Helical" evidence="2">
    <location>
        <begin position="21"/>
        <end position="46"/>
    </location>
</feature>
<evidence type="ECO:0000313" key="4">
    <source>
        <dbReference type="EMBL" id="WBE24624.1"/>
    </source>
</evidence>
<dbReference type="AlphaFoldDB" id="A0AAF0AI43"/>
<dbReference type="GO" id="GO:0034220">
    <property type="term" value="P:monoatomic ion transmembrane transport"/>
    <property type="evidence" value="ECO:0007669"/>
    <property type="project" value="UniProtKB-KW"/>
</dbReference>
<gene>
    <name evidence="4" type="primary">kch</name>
    <name evidence="4" type="ORF">O6P33_09630</name>
</gene>
<dbReference type="SUPFAM" id="SSF51735">
    <property type="entry name" value="NAD(P)-binding Rossmann-fold domains"/>
    <property type="match status" value="1"/>
</dbReference>
<feature type="transmembrane region" description="Helical" evidence="2">
    <location>
        <begin position="184"/>
        <end position="202"/>
    </location>
</feature>
<dbReference type="InterPro" id="IPR013099">
    <property type="entry name" value="K_chnl_dom"/>
</dbReference>
<comment type="subcellular location">
    <subcellularLocation>
        <location evidence="1">Cell membrane</location>
        <topology evidence="1">Multi-pass membrane protein</topology>
    </subcellularLocation>
</comment>
<evidence type="ECO:0000256" key="2">
    <source>
        <dbReference type="SAM" id="Phobius"/>
    </source>
</evidence>
<sequence length="412" mass="44730">MRTRHILKKLQLWYAKLPLHWLLAALVVIHGFVLLKATLPAVYRLFRTPSADWLKDQNVHEFLDSTLIAVLFALMLGAGLVINAIGLALRARTAWFMSLFLLLCNLLYDVIYGQSFISLASVNSYLLFLVILLVLYGRRFNQASVVSGSLFAVLGVSLLLMYSTFGTLYMGLEYSPPITDISSAFYFSIVAMSTVGFGDIVPSTADSRLFTTSIIILGITVFATSVSAVIGPILQGRIKHLVNGKDKKRMKKNHIIIAGATPLAQSVYSVLRKADHDVVVIVPPEVAHDYPADTDIIVGDATDSAVLAQANAAFSTYILALRADDSENAFIVLAAHEEGGEQTRTVALANSSIHLNKIKQVNPDVILSLQSLGAEILGRLVTGEPITDELISQLLLPLDKHAAPPKSTSSSS</sequence>
<feature type="transmembrane region" description="Helical" evidence="2">
    <location>
        <begin position="66"/>
        <end position="87"/>
    </location>
</feature>
<keyword evidence="2" id="KW-0472">Membrane</keyword>
<dbReference type="Gene3D" id="1.10.287.70">
    <property type="match status" value="1"/>
</dbReference>
<feature type="transmembrane region" description="Helical" evidence="2">
    <location>
        <begin position="94"/>
        <end position="111"/>
    </location>
</feature>
<dbReference type="PANTHER" id="PTHR43833">
    <property type="entry name" value="POTASSIUM CHANNEL PROTEIN 2-RELATED-RELATED"/>
    <property type="match status" value="1"/>
</dbReference>
<dbReference type="Proteomes" id="UP001212189">
    <property type="component" value="Chromosome"/>
</dbReference>
<name>A0AAF0AI43_9GAMM</name>
<keyword evidence="4" id="KW-0407">Ion channel</keyword>
<dbReference type="Gene3D" id="3.40.50.720">
    <property type="entry name" value="NAD(P)-binding Rossmann-like Domain"/>
    <property type="match status" value="1"/>
</dbReference>
<dbReference type="SUPFAM" id="SSF81324">
    <property type="entry name" value="Voltage-gated potassium channels"/>
    <property type="match status" value="1"/>
</dbReference>
<reference evidence="4 5" key="1">
    <citation type="submission" date="2022-12" db="EMBL/GenBank/DDBJ databases">
        <title>Coexistence and Characterization of a Novel Tigecycline Resistance gene tet(X) variant and blaNDM-1 in a Pseudomonas caeni Isolate of Chicken Origin.</title>
        <authorList>
            <person name="Lu X."/>
            <person name="Zhang L."/>
            <person name="Li R."/>
            <person name="Wang Z."/>
        </authorList>
    </citation>
    <scope>NUCLEOTIDE SEQUENCE [LARGE SCALE GENOMIC DNA]</scope>
    <source>
        <strain evidence="4 5">CE14</strain>
    </source>
</reference>
<dbReference type="Pfam" id="PF02254">
    <property type="entry name" value="TrkA_N"/>
    <property type="match status" value="1"/>
</dbReference>
<dbReference type="NCBIfam" id="NF007828">
    <property type="entry name" value="PRK10537.1"/>
    <property type="match status" value="1"/>
</dbReference>
<accession>A0AAF0AI43</accession>
<evidence type="ECO:0000313" key="5">
    <source>
        <dbReference type="Proteomes" id="UP001212189"/>
    </source>
</evidence>
<protein>
    <submittedName>
        <fullName evidence="4">Voltage-gated potassium channel protein</fullName>
    </submittedName>
</protein>
<dbReference type="GO" id="GO:0005886">
    <property type="term" value="C:plasma membrane"/>
    <property type="evidence" value="ECO:0007669"/>
    <property type="project" value="UniProtKB-SubCell"/>
</dbReference>
<dbReference type="Pfam" id="PF07885">
    <property type="entry name" value="Ion_trans_2"/>
    <property type="match status" value="1"/>
</dbReference>
<keyword evidence="2" id="KW-0812">Transmembrane</keyword>
<dbReference type="EMBL" id="CP114976">
    <property type="protein sequence ID" value="WBE24624.1"/>
    <property type="molecule type" value="Genomic_DNA"/>
</dbReference>
<dbReference type="PROSITE" id="PS51201">
    <property type="entry name" value="RCK_N"/>
    <property type="match status" value="1"/>
</dbReference>
<keyword evidence="2" id="KW-1133">Transmembrane helix</keyword>
<feature type="domain" description="RCK N-terminal" evidence="3">
    <location>
        <begin position="252"/>
        <end position="367"/>
    </location>
</feature>
<keyword evidence="4" id="KW-0813">Transport</keyword>
<organism evidence="4 5">
    <name type="scientific">Denitrificimonas caeni</name>
    <dbReference type="NCBI Taxonomy" id="521720"/>
    <lineage>
        <taxon>Bacteria</taxon>
        <taxon>Pseudomonadati</taxon>
        <taxon>Pseudomonadota</taxon>
        <taxon>Gammaproteobacteria</taxon>
        <taxon>Pseudomonadales</taxon>
        <taxon>Pseudomonadaceae</taxon>
        <taxon>Denitrificimonas</taxon>
    </lineage>
</organism>
<dbReference type="InterPro" id="IPR003148">
    <property type="entry name" value="RCK_N"/>
</dbReference>
<proteinExistence type="predicted"/>
<feature type="transmembrane region" description="Helical" evidence="2">
    <location>
        <begin position="149"/>
        <end position="172"/>
    </location>
</feature>
<dbReference type="KEGG" id="dce:O6P33_09630"/>
<dbReference type="RefSeq" id="WP_269817567.1">
    <property type="nucleotide sequence ID" value="NZ_CP114976.1"/>
</dbReference>
<keyword evidence="5" id="KW-1185">Reference proteome</keyword>
<evidence type="ECO:0000259" key="3">
    <source>
        <dbReference type="PROSITE" id="PS51201"/>
    </source>
</evidence>
<feature type="transmembrane region" description="Helical" evidence="2">
    <location>
        <begin position="117"/>
        <end position="137"/>
    </location>
</feature>
<keyword evidence="4" id="KW-0406">Ion transport</keyword>
<dbReference type="GO" id="GO:0006813">
    <property type="term" value="P:potassium ion transport"/>
    <property type="evidence" value="ECO:0007669"/>
    <property type="project" value="InterPro"/>
</dbReference>
<dbReference type="PANTHER" id="PTHR43833:SF11">
    <property type="entry name" value="VOLTAGE-GATED POTASSIUM CHANNEL KCH"/>
    <property type="match status" value="1"/>
</dbReference>
<feature type="transmembrane region" description="Helical" evidence="2">
    <location>
        <begin position="214"/>
        <end position="234"/>
    </location>
</feature>